<organism evidence="2 3">
    <name type="scientific">Advenella kashmirensis</name>
    <dbReference type="NCBI Taxonomy" id="310575"/>
    <lineage>
        <taxon>Bacteria</taxon>
        <taxon>Pseudomonadati</taxon>
        <taxon>Pseudomonadota</taxon>
        <taxon>Betaproteobacteria</taxon>
        <taxon>Burkholderiales</taxon>
        <taxon>Alcaligenaceae</taxon>
    </lineage>
</organism>
<accession>A0A356LLV8</accession>
<comment type="caution">
    <text evidence="2">The sequence shown here is derived from an EMBL/GenBank/DDBJ whole genome shotgun (WGS) entry which is preliminary data.</text>
</comment>
<sequence length="197" mass="20717">MTVQAIRPAGAGHETGAVLAVCAGIVLLATLTIVLRTTSAPVSQIQTDQIDARHGLTAAEQGVYADLLVAAEEVGFAQTPPQVSDLAEQMIPPFVVDASTGRRGGHDWHMKQEGQVVAYIGVTQAPTTAGSMLLRVTHSPGAASYAKEQDSPAQVWLYKTTDAAAQVPAALNPDSLTQEGWQQIVSQFDAGATRHQH</sequence>
<dbReference type="InterPro" id="IPR046160">
    <property type="entry name" value="DUF6162"/>
</dbReference>
<reference evidence="2 3" key="1">
    <citation type="journal article" date="2018" name="Nat. Biotechnol.">
        <title>A standardized bacterial taxonomy based on genome phylogeny substantially revises the tree of life.</title>
        <authorList>
            <person name="Parks D.H."/>
            <person name="Chuvochina M."/>
            <person name="Waite D.W."/>
            <person name="Rinke C."/>
            <person name="Skarshewski A."/>
            <person name="Chaumeil P.A."/>
            <person name="Hugenholtz P."/>
        </authorList>
    </citation>
    <scope>NUCLEOTIDE SEQUENCE [LARGE SCALE GENOMIC DNA]</scope>
    <source>
        <strain evidence="2">UBA10707</strain>
    </source>
</reference>
<keyword evidence="1" id="KW-1133">Transmembrane helix</keyword>
<dbReference type="AlphaFoldDB" id="A0A356LLV8"/>
<evidence type="ECO:0000313" key="3">
    <source>
        <dbReference type="Proteomes" id="UP000264036"/>
    </source>
</evidence>
<keyword evidence="1" id="KW-0472">Membrane</keyword>
<evidence type="ECO:0008006" key="4">
    <source>
        <dbReference type="Google" id="ProtNLM"/>
    </source>
</evidence>
<proteinExistence type="predicted"/>
<feature type="transmembrane region" description="Helical" evidence="1">
    <location>
        <begin position="17"/>
        <end position="35"/>
    </location>
</feature>
<keyword evidence="1" id="KW-0812">Transmembrane</keyword>
<name>A0A356LLV8_9BURK</name>
<gene>
    <name evidence="2" type="ORF">DD666_21530</name>
</gene>
<evidence type="ECO:0000313" key="2">
    <source>
        <dbReference type="EMBL" id="HBP31977.1"/>
    </source>
</evidence>
<dbReference type="Pfam" id="PF19659">
    <property type="entry name" value="DUF6162"/>
    <property type="match status" value="1"/>
</dbReference>
<dbReference type="EMBL" id="DOEK01000047">
    <property type="protein sequence ID" value="HBP31977.1"/>
    <property type="molecule type" value="Genomic_DNA"/>
</dbReference>
<dbReference type="Proteomes" id="UP000264036">
    <property type="component" value="Unassembled WGS sequence"/>
</dbReference>
<protein>
    <recommendedName>
        <fullName evidence="4">Periplasmic protein</fullName>
    </recommendedName>
</protein>
<evidence type="ECO:0000256" key="1">
    <source>
        <dbReference type="SAM" id="Phobius"/>
    </source>
</evidence>